<gene>
    <name evidence="8" type="primary">panC</name>
    <name evidence="9" type="ORF">BEN30_03935</name>
</gene>
<dbReference type="NCBIfam" id="TIGR00018">
    <property type="entry name" value="panC"/>
    <property type="match status" value="1"/>
</dbReference>
<dbReference type="InterPro" id="IPR003721">
    <property type="entry name" value="Pantoate_ligase"/>
</dbReference>
<name>A0A1E5QB35_9PROT</name>
<reference evidence="10" key="1">
    <citation type="submission" date="2016-07" db="EMBL/GenBank/DDBJ databases">
        <authorList>
            <person name="Florea S."/>
            <person name="Webb J.S."/>
            <person name="Jaromczyk J."/>
            <person name="Schardl C.L."/>
        </authorList>
    </citation>
    <scope>NUCLEOTIDE SEQUENCE [LARGE SCALE GENOMIC DNA]</scope>
    <source>
        <strain evidence="10">MV-1</strain>
    </source>
</reference>
<accession>A0A1E5QB35</accession>
<dbReference type="GO" id="GO:0004592">
    <property type="term" value="F:pantoate-beta-alanine ligase activity"/>
    <property type="evidence" value="ECO:0007669"/>
    <property type="project" value="UniProtKB-UniRule"/>
</dbReference>
<dbReference type="PANTHER" id="PTHR21299">
    <property type="entry name" value="CYTIDYLATE KINASE/PANTOATE-BETA-ALANINE LIGASE"/>
    <property type="match status" value="1"/>
</dbReference>
<evidence type="ECO:0000256" key="5">
    <source>
        <dbReference type="ARBA" id="ARBA00022741"/>
    </source>
</evidence>
<evidence type="ECO:0000256" key="4">
    <source>
        <dbReference type="ARBA" id="ARBA00022655"/>
    </source>
</evidence>
<dbReference type="RefSeq" id="WP_069956707.1">
    <property type="nucleotide sequence ID" value="NZ_MCGG01000008.1"/>
</dbReference>
<dbReference type="Proteomes" id="UP000095347">
    <property type="component" value="Unassembled WGS sequence"/>
</dbReference>
<dbReference type="EMBL" id="MCGG01000008">
    <property type="protein sequence ID" value="OEJ69242.1"/>
    <property type="molecule type" value="Genomic_DNA"/>
</dbReference>
<feature type="binding site" evidence="8">
    <location>
        <position position="63"/>
    </location>
    <ligand>
        <name>(R)-pantoate</name>
        <dbReference type="ChEBI" id="CHEBI:15980"/>
    </ligand>
</feature>
<dbReference type="InterPro" id="IPR014729">
    <property type="entry name" value="Rossmann-like_a/b/a_fold"/>
</dbReference>
<evidence type="ECO:0000256" key="3">
    <source>
        <dbReference type="ARBA" id="ARBA00022598"/>
    </source>
</evidence>
<dbReference type="InterPro" id="IPR042176">
    <property type="entry name" value="Pantoate_ligase_C"/>
</dbReference>
<feature type="binding site" evidence="8">
    <location>
        <position position="155"/>
    </location>
    <ligand>
        <name>(R)-pantoate</name>
        <dbReference type="ChEBI" id="CHEBI:15980"/>
    </ligand>
</feature>
<comment type="subunit">
    <text evidence="8">Homodimer.</text>
</comment>
<dbReference type="OrthoDB" id="9773087at2"/>
<comment type="caution">
    <text evidence="9">The sequence shown here is derived from an EMBL/GenBank/DDBJ whole genome shotgun (WGS) entry which is preliminary data.</text>
</comment>
<feature type="binding site" evidence="8">
    <location>
        <begin position="186"/>
        <end position="189"/>
    </location>
    <ligand>
        <name>ATP</name>
        <dbReference type="ChEBI" id="CHEBI:30616"/>
    </ligand>
</feature>
<dbReference type="GO" id="GO:0005524">
    <property type="term" value="F:ATP binding"/>
    <property type="evidence" value="ECO:0007669"/>
    <property type="project" value="UniProtKB-KW"/>
</dbReference>
<dbReference type="Gene3D" id="3.40.50.620">
    <property type="entry name" value="HUPs"/>
    <property type="match status" value="1"/>
</dbReference>
<dbReference type="UniPathway" id="UPA00028">
    <property type="reaction ID" value="UER00005"/>
</dbReference>
<dbReference type="SUPFAM" id="SSF52374">
    <property type="entry name" value="Nucleotidylyl transferase"/>
    <property type="match status" value="1"/>
</dbReference>
<dbReference type="GO" id="GO:0015940">
    <property type="term" value="P:pantothenate biosynthetic process"/>
    <property type="evidence" value="ECO:0007669"/>
    <property type="project" value="UniProtKB-UniRule"/>
</dbReference>
<organism evidence="9 10">
    <name type="scientific">Magnetovibrio blakemorei</name>
    <dbReference type="NCBI Taxonomy" id="28181"/>
    <lineage>
        <taxon>Bacteria</taxon>
        <taxon>Pseudomonadati</taxon>
        <taxon>Pseudomonadota</taxon>
        <taxon>Alphaproteobacteria</taxon>
        <taxon>Rhodospirillales</taxon>
        <taxon>Magnetovibrionaceae</taxon>
        <taxon>Magnetovibrio</taxon>
    </lineage>
</organism>
<protein>
    <recommendedName>
        <fullName evidence="8">Pantothenate synthetase</fullName>
        <shortName evidence="8">PS</shortName>
        <ecNumber evidence="8">6.3.2.1</ecNumber>
    </recommendedName>
    <alternativeName>
        <fullName evidence="8">Pantoate--beta-alanine ligase</fullName>
    </alternativeName>
    <alternativeName>
        <fullName evidence="8">Pantoate-activating enzyme</fullName>
    </alternativeName>
</protein>
<dbReference type="Pfam" id="PF02569">
    <property type="entry name" value="Pantoate_ligase"/>
    <property type="match status" value="1"/>
</dbReference>
<dbReference type="HAMAP" id="MF_00158">
    <property type="entry name" value="PanC"/>
    <property type="match status" value="1"/>
</dbReference>
<comment type="catalytic activity">
    <reaction evidence="7 8">
        <text>(R)-pantoate + beta-alanine + ATP = (R)-pantothenate + AMP + diphosphate + H(+)</text>
        <dbReference type="Rhea" id="RHEA:10912"/>
        <dbReference type="ChEBI" id="CHEBI:15378"/>
        <dbReference type="ChEBI" id="CHEBI:15980"/>
        <dbReference type="ChEBI" id="CHEBI:29032"/>
        <dbReference type="ChEBI" id="CHEBI:30616"/>
        <dbReference type="ChEBI" id="CHEBI:33019"/>
        <dbReference type="ChEBI" id="CHEBI:57966"/>
        <dbReference type="ChEBI" id="CHEBI:456215"/>
        <dbReference type="EC" id="6.3.2.1"/>
    </reaction>
</comment>
<evidence type="ECO:0000313" key="10">
    <source>
        <dbReference type="Proteomes" id="UP000095347"/>
    </source>
</evidence>
<evidence type="ECO:0000256" key="2">
    <source>
        <dbReference type="ARBA" id="ARBA00009256"/>
    </source>
</evidence>
<evidence type="ECO:0000256" key="1">
    <source>
        <dbReference type="ARBA" id="ARBA00004990"/>
    </source>
</evidence>
<evidence type="ECO:0000313" key="9">
    <source>
        <dbReference type="EMBL" id="OEJ69242.1"/>
    </source>
</evidence>
<comment type="miscellaneous">
    <text evidence="8">The reaction proceeds by a bi uni uni bi ping pong mechanism.</text>
</comment>
<feature type="binding site" evidence="8">
    <location>
        <position position="178"/>
    </location>
    <ligand>
        <name>ATP</name>
        <dbReference type="ChEBI" id="CHEBI:30616"/>
    </ligand>
</feature>
<keyword evidence="4 8" id="KW-0566">Pantothenate biosynthesis</keyword>
<comment type="pathway">
    <text evidence="1 8">Cofactor biosynthesis; (R)-pantothenate biosynthesis; (R)-pantothenate from (R)-pantoate and beta-alanine: step 1/1.</text>
</comment>
<evidence type="ECO:0000256" key="6">
    <source>
        <dbReference type="ARBA" id="ARBA00022840"/>
    </source>
</evidence>
<dbReference type="PANTHER" id="PTHR21299:SF1">
    <property type="entry name" value="PANTOATE--BETA-ALANINE LIGASE"/>
    <property type="match status" value="1"/>
</dbReference>
<keyword evidence="5 8" id="KW-0547">Nucleotide-binding</keyword>
<keyword evidence="8" id="KW-0963">Cytoplasm</keyword>
<feature type="binding site" evidence="8">
    <location>
        <begin position="149"/>
        <end position="152"/>
    </location>
    <ligand>
        <name>ATP</name>
        <dbReference type="ChEBI" id="CHEBI:30616"/>
    </ligand>
</feature>
<dbReference type="Gene3D" id="3.30.1300.10">
    <property type="entry name" value="Pantoate-beta-alanine ligase, C-terminal domain"/>
    <property type="match status" value="1"/>
</dbReference>
<evidence type="ECO:0000256" key="8">
    <source>
        <dbReference type="HAMAP-Rule" id="MF_00158"/>
    </source>
</evidence>
<sequence>MSISTLRTVADLRAQVLAWRLEGLSIGLVPTMGALHAGHLSLVQAALKDCQRVIVTLFVNPTQFGEGEDFADYPRNEEVDRDLVASEGAHVLFAPDVDEMYPGGSITEVQVPGLDAVLEGVYRPGHFTGVATVVTKLLLQSLADRAYFGQKDYQQLQVIKTLARDLCIPTEIIGVETLREADGLAMSSRNIYLTKTERAQAPQLNAVLRHVAKGFRAGGSGATLCREGEVELAARGFGPVDYVAIVDATTLQPVEHFDTHRPTRVLAAAKLGRARLIDNIDAHSLPE</sequence>
<comment type="similarity">
    <text evidence="2 8">Belongs to the pantothenate synthetase family.</text>
</comment>
<keyword evidence="10" id="KW-1185">Reference proteome</keyword>
<keyword evidence="3 8" id="KW-0436">Ligase</keyword>
<comment type="subcellular location">
    <subcellularLocation>
        <location evidence="8">Cytoplasm</location>
    </subcellularLocation>
</comment>
<evidence type="ECO:0000256" key="7">
    <source>
        <dbReference type="ARBA" id="ARBA00048258"/>
    </source>
</evidence>
<proteinExistence type="inferred from homology"/>
<dbReference type="CDD" id="cd00560">
    <property type="entry name" value="PanC"/>
    <property type="match status" value="1"/>
</dbReference>
<dbReference type="AlphaFoldDB" id="A0A1E5QB35"/>
<dbReference type="STRING" id="28181.BEN30_03935"/>
<feature type="binding site" evidence="8">
    <location>
        <begin position="32"/>
        <end position="39"/>
    </location>
    <ligand>
        <name>ATP</name>
        <dbReference type="ChEBI" id="CHEBI:30616"/>
    </ligand>
</feature>
<dbReference type="EC" id="6.3.2.1" evidence="8"/>
<feature type="binding site" evidence="8">
    <location>
        <position position="63"/>
    </location>
    <ligand>
        <name>beta-alanine</name>
        <dbReference type="ChEBI" id="CHEBI:57966"/>
    </ligand>
</feature>
<comment type="function">
    <text evidence="8">Catalyzes the condensation of pantoate with beta-alanine in an ATP-dependent reaction via a pantoyl-adenylate intermediate.</text>
</comment>
<feature type="active site" description="Proton donor" evidence="8">
    <location>
        <position position="39"/>
    </location>
</feature>
<dbReference type="GO" id="GO:0005829">
    <property type="term" value="C:cytosol"/>
    <property type="evidence" value="ECO:0007669"/>
    <property type="project" value="TreeGrafter"/>
</dbReference>
<keyword evidence="6 8" id="KW-0067">ATP-binding</keyword>